<comment type="caution">
    <text evidence="2">The sequence shown here is derived from an EMBL/GenBank/DDBJ whole genome shotgun (WGS) entry which is preliminary data.</text>
</comment>
<gene>
    <name evidence="2" type="ORF">RZ72_11720</name>
</gene>
<name>A0A0M9DFE7_9LACO</name>
<dbReference type="PANTHER" id="PTHR38730">
    <property type="entry name" value="SLL7028 PROTEIN"/>
    <property type="match status" value="1"/>
</dbReference>
<dbReference type="PANTHER" id="PTHR38730:SF1">
    <property type="entry name" value="SLL7028 PROTEIN"/>
    <property type="match status" value="1"/>
</dbReference>
<evidence type="ECO:0000313" key="3">
    <source>
        <dbReference type="Proteomes" id="UP000037749"/>
    </source>
</evidence>
<dbReference type="AlphaFoldDB" id="A0A0M9DFE7"/>
<dbReference type="InterPro" id="IPR025154">
    <property type="entry name" value="Put_metallopeptidase_dom"/>
</dbReference>
<protein>
    <recommendedName>
        <fullName evidence="1">Putative metallopeptidase domain-containing protein</fullName>
    </recommendedName>
</protein>
<organism evidence="2 3">
    <name type="scientific">Apilactobacillus kunkeei</name>
    <dbReference type="NCBI Taxonomy" id="148814"/>
    <lineage>
        <taxon>Bacteria</taxon>
        <taxon>Bacillati</taxon>
        <taxon>Bacillota</taxon>
        <taxon>Bacilli</taxon>
        <taxon>Lactobacillales</taxon>
        <taxon>Lactobacillaceae</taxon>
        <taxon>Apilactobacillus</taxon>
    </lineage>
</organism>
<feature type="domain" description="Putative metallopeptidase" evidence="1">
    <location>
        <begin position="34"/>
        <end position="269"/>
    </location>
</feature>
<reference evidence="2 3" key="1">
    <citation type="journal article" date="2015" name="Genome Biol. Evol.">
        <title>Functionally Structured Genomes in Lactobacillus kunkeei Colonizing the Honey Crop and Food Products of Honeybees and Stingless Bees.</title>
        <authorList>
            <person name="Tamarit D."/>
            <person name="Ellegaard K.M."/>
            <person name="Wikander J."/>
            <person name="Olofsson T."/>
            <person name="Vasquez A."/>
            <person name="Andersson S.G."/>
        </authorList>
    </citation>
    <scope>NUCLEOTIDE SEQUENCE [LARGE SCALE GENOMIC DNA]</scope>
    <source>
        <strain evidence="2 3">LAla</strain>
    </source>
</reference>
<sequence length="412" mass="47690">MINMTLNSDIYDLINMDSQQNSPKEVDEIVVKGILSLIRNKSFYGEILLHLNRDSDDTIDSFLALKWSNNQLVLVYNPSYLKDDVASANDLLAILEHLAMHIVWLHPLRYMNHSLLNDVSSDVAVNQYVSDVYSKGWTLDKINCQYNLDMKPNLDSSQYAKQLYDLFSQDKQDGVGKLDNDNLRIVDDHRYFDDEGNISNQDYNQRKEAIDRLLRNAYSQYRGQLSMTVDKQIKSVVMPRINLRQIVRRITGNKSNLPKKTYNRFNRRQPYRMDIAGRIRHQSEHVNVFIDSSGSIGDDQYASMVSVVETIQSMPNIETNCYTFDAKVHAISETLLSNKRLLQGGTKYQSIVDYVNEHKLAKQGCIVFTDGKGEEHLNQLNFNITWVLLDYYDSLSVRNQKANVLYLDQIRM</sequence>
<accession>A0A0M9DFE7</accession>
<proteinExistence type="predicted"/>
<evidence type="ECO:0000259" key="1">
    <source>
        <dbReference type="Pfam" id="PF13203"/>
    </source>
</evidence>
<dbReference type="Pfam" id="PF13203">
    <property type="entry name" value="DUF2201_N"/>
    <property type="match status" value="1"/>
</dbReference>
<dbReference type="Proteomes" id="UP000037749">
    <property type="component" value="Unassembled WGS sequence"/>
</dbReference>
<dbReference type="EMBL" id="JXCZ01000018">
    <property type="protein sequence ID" value="KOY79234.1"/>
    <property type="molecule type" value="Genomic_DNA"/>
</dbReference>
<dbReference type="PATRIC" id="fig|148814.9.peg.689"/>
<evidence type="ECO:0000313" key="2">
    <source>
        <dbReference type="EMBL" id="KOY79234.1"/>
    </source>
</evidence>